<dbReference type="PANTHER" id="PTHR33284">
    <property type="entry name" value="RIBOSOMAL PROTEIN L25/GLN-TRNA SYNTHETASE, ANTI-CODON-BINDING DOMAIN-CONTAINING PROTEIN"/>
    <property type="match status" value="1"/>
</dbReference>
<dbReference type="SUPFAM" id="SSF50715">
    <property type="entry name" value="Ribosomal protein L25-like"/>
    <property type="match status" value="1"/>
</dbReference>
<feature type="domain" description="Large ribosomal subunit protein bL25 L25" evidence="5">
    <location>
        <begin position="4"/>
        <end position="87"/>
    </location>
</feature>
<protein>
    <submittedName>
        <fullName evidence="7">Ribosomal protein L25, Ctc-form</fullName>
    </submittedName>
</protein>
<gene>
    <name evidence="7" type="ORF">APZ18_06565</name>
</gene>
<dbReference type="AlphaFoldDB" id="A0AAW3JVX8"/>
<dbReference type="GO" id="GO:0008097">
    <property type="term" value="F:5S rRNA binding"/>
    <property type="evidence" value="ECO:0007669"/>
    <property type="project" value="InterPro"/>
</dbReference>
<proteinExistence type="predicted"/>
<sequence>MNTLKAEKRNAKAKALRREGYVTGNLFGREIEGSIPVKMTQKDVSDVLRYNDKGSQLFLEVEGKKYDVIIKEIDYDNMAKHVLDIEFQALVSNEKIHNTAEIVLLNKEKVVEGVLEELLEEVSYKAYPADLVDKIKLDVGSLRLGDTIKVKDLDISKNDKIEVTTDPETIVVNVIASNNNQEDEDEETTDSAE</sequence>
<dbReference type="InterPro" id="IPR037121">
    <property type="entry name" value="Ribosomal_bL25_C"/>
</dbReference>
<feature type="domain" description="Large ribosomal subunit protein bL25 beta" evidence="6">
    <location>
        <begin position="95"/>
        <end position="176"/>
    </location>
</feature>
<evidence type="ECO:0000259" key="6">
    <source>
        <dbReference type="Pfam" id="PF14693"/>
    </source>
</evidence>
<evidence type="ECO:0000256" key="4">
    <source>
        <dbReference type="ARBA" id="ARBA00023274"/>
    </source>
</evidence>
<dbReference type="NCBIfam" id="TIGR00731">
    <property type="entry name" value="bL25_bact_ctc"/>
    <property type="match status" value="1"/>
</dbReference>
<evidence type="ECO:0000256" key="2">
    <source>
        <dbReference type="ARBA" id="ARBA00022884"/>
    </source>
</evidence>
<dbReference type="CDD" id="cd00495">
    <property type="entry name" value="Ribosomal_L25_TL5_CTC"/>
    <property type="match status" value="1"/>
</dbReference>
<comment type="caution">
    <text evidence="7">The sequence shown here is derived from an EMBL/GenBank/DDBJ whole genome shotgun (WGS) entry which is preliminary data.</text>
</comment>
<dbReference type="Gene3D" id="2.170.120.20">
    <property type="entry name" value="Ribosomal protein L25, beta domain"/>
    <property type="match status" value="1"/>
</dbReference>
<dbReference type="GO" id="GO:0006412">
    <property type="term" value="P:translation"/>
    <property type="evidence" value="ECO:0007669"/>
    <property type="project" value="InterPro"/>
</dbReference>
<keyword evidence="3 7" id="KW-0689">Ribosomal protein</keyword>
<dbReference type="GO" id="GO:0003735">
    <property type="term" value="F:structural constituent of ribosome"/>
    <property type="evidence" value="ECO:0007669"/>
    <property type="project" value="InterPro"/>
</dbReference>
<evidence type="ECO:0000259" key="5">
    <source>
        <dbReference type="Pfam" id="PF01386"/>
    </source>
</evidence>
<dbReference type="RefSeq" id="WP_055942800.1">
    <property type="nucleotide sequence ID" value="NZ_DBGDCA010000305.1"/>
</dbReference>
<keyword evidence="2" id="KW-0694">RNA-binding</keyword>
<name>A0AAW3JVX8_9FIRM</name>
<evidence type="ECO:0000256" key="3">
    <source>
        <dbReference type="ARBA" id="ARBA00022980"/>
    </source>
</evidence>
<keyword evidence="8" id="KW-1185">Reference proteome</keyword>
<keyword evidence="1" id="KW-0699">rRNA-binding</keyword>
<dbReference type="GO" id="GO:0022625">
    <property type="term" value="C:cytosolic large ribosomal subunit"/>
    <property type="evidence" value="ECO:0007669"/>
    <property type="project" value="TreeGrafter"/>
</dbReference>
<reference evidence="7 8" key="1">
    <citation type="submission" date="2015-10" db="EMBL/GenBank/DDBJ databases">
        <title>Butyribacter intestini gen. nov., sp. nov., a butyric acid-producing bacterium of the family Lachnospiraceae isolated from the human faeces.</title>
        <authorList>
            <person name="Zou Y."/>
            <person name="Xue W."/>
            <person name="Luo G."/>
            <person name="Lv M."/>
        </authorList>
    </citation>
    <scope>NUCLEOTIDE SEQUENCE [LARGE SCALE GENOMIC DNA]</scope>
    <source>
        <strain evidence="7 8">TF01-11</strain>
    </source>
</reference>
<keyword evidence="4" id="KW-0687">Ribonucleoprotein</keyword>
<organism evidence="7 8">
    <name type="scientific">Butyribacter intestini</name>
    <dbReference type="NCBI Taxonomy" id="1703332"/>
    <lineage>
        <taxon>Bacteria</taxon>
        <taxon>Bacillati</taxon>
        <taxon>Bacillota</taxon>
        <taxon>Clostridia</taxon>
        <taxon>Lachnospirales</taxon>
        <taxon>Lachnospiraceae</taxon>
        <taxon>Butyribacter</taxon>
    </lineage>
</organism>
<dbReference type="InterPro" id="IPR020930">
    <property type="entry name" value="Ribosomal_uL5_bac-type"/>
</dbReference>
<dbReference type="Proteomes" id="UP000050833">
    <property type="component" value="Unassembled WGS sequence"/>
</dbReference>
<dbReference type="InterPro" id="IPR029751">
    <property type="entry name" value="Ribosomal_L25_dom"/>
</dbReference>
<dbReference type="InterPro" id="IPR020057">
    <property type="entry name" value="Ribosomal_bL25_b-dom"/>
</dbReference>
<dbReference type="Pfam" id="PF01386">
    <property type="entry name" value="Ribosomal_L25p"/>
    <property type="match status" value="1"/>
</dbReference>
<dbReference type="InterPro" id="IPR001021">
    <property type="entry name" value="Ribosomal_bL25_long"/>
</dbReference>
<evidence type="ECO:0000313" key="7">
    <source>
        <dbReference type="EMBL" id="KQC86817.1"/>
    </source>
</evidence>
<accession>A0AAW3JVX8</accession>
<dbReference type="PANTHER" id="PTHR33284:SF1">
    <property type="entry name" value="RIBOSOMAL PROTEIN L25_GLN-TRNA SYNTHETASE, ANTI-CODON-BINDING DOMAIN-CONTAINING PROTEIN"/>
    <property type="match status" value="1"/>
</dbReference>
<dbReference type="Gene3D" id="2.40.240.10">
    <property type="entry name" value="Ribosomal Protein L25, Chain P"/>
    <property type="match status" value="1"/>
</dbReference>
<dbReference type="InterPro" id="IPR011035">
    <property type="entry name" value="Ribosomal_bL25/Gln-tRNA_synth"/>
</dbReference>
<evidence type="ECO:0000256" key="1">
    <source>
        <dbReference type="ARBA" id="ARBA00022730"/>
    </source>
</evidence>
<dbReference type="Pfam" id="PF14693">
    <property type="entry name" value="Ribosomal_TL5_C"/>
    <property type="match status" value="1"/>
</dbReference>
<dbReference type="EMBL" id="LLKB01000001">
    <property type="protein sequence ID" value="KQC86817.1"/>
    <property type="molecule type" value="Genomic_DNA"/>
</dbReference>
<evidence type="ECO:0000313" key="8">
    <source>
        <dbReference type="Proteomes" id="UP000050833"/>
    </source>
</evidence>
<dbReference type="InterPro" id="IPR020056">
    <property type="entry name" value="Rbsml_bL25/Gln-tRNA_synth_N"/>
</dbReference>